<keyword evidence="3" id="KW-0274">FAD</keyword>
<feature type="domain" description="FAD dependent oxidoreductase" evidence="10">
    <location>
        <begin position="21"/>
        <end position="363"/>
    </location>
</feature>
<keyword evidence="2" id="KW-0285">Flavoprotein</keyword>
<keyword evidence="4" id="KW-0560">Oxidoreductase</keyword>
<evidence type="ECO:0000256" key="6">
    <source>
        <dbReference type="ARBA" id="ARBA00037941"/>
    </source>
</evidence>
<dbReference type="Gene3D" id="3.30.9.10">
    <property type="entry name" value="D-Amino Acid Oxidase, subunit A, domain 2"/>
    <property type="match status" value="1"/>
</dbReference>
<evidence type="ECO:0000256" key="2">
    <source>
        <dbReference type="ARBA" id="ARBA00022630"/>
    </source>
</evidence>
<evidence type="ECO:0000256" key="8">
    <source>
        <dbReference type="ARBA" id="ARBA00041137"/>
    </source>
</evidence>
<dbReference type="AlphaFoldDB" id="A0A6L2LQZ2"/>
<reference evidence="11" key="1">
    <citation type="journal article" date="2019" name="Sci. Rep.">
        <title>Draft genome of Tanacetum cinerariifolium, the natural source of mosquito coil.</title>
        <authorList>
            <person name="Yamashiro T."/>
            <person name="Shiraishi A."/>
            <person name="Satake H."/>
            <person name="Nakayama K."/>
        </authorList>
    </citation>
    <scope>NUCLEOTIDE SEQUENCE</scope>
</reference>
<protein>
    <recommendedName>
        <fullName evidence="8">L-2-hydroxyglutarate dehydrogenase, mitochondrial</fullName>
        <ecNumber evidence="7">1.1.99.2</ecNumber>
    </recommendedName>
</protein>
<comment type="catalytic activity">
    <reaction evidence="5">
        <text>(S)-2-hydroxyglutarate + A = 2-oxoglutarate + AH2</text>
        <dbReference type="Rhea" id="RHEA:21252"/>
        <dbReference type="ChEBI" id="CHEBI:13193"/>
        <dbReference type="ChEBI" id="CHEBI:16782"/>
        <dbReference type="ChEBI" id="CHEBI:16810"/>
        <dbReference type="ChEBI" id="CHEBI:17499"/>
        <dbReference type="EC" id="1.1.99.2"/>
    </reaction>
</comment>
<name>A0A6L2LQZ2_TANCI</name>
<dbReference type="PANTHER" id="PTHR43104:SF4">
    <property type="entry name" value="L-2-HYDROXYGLUTARATE DEHYDROGENASE, MITOCHONDRIAL"/>
    <property type="match status" value="1"/>
</dbReference>
<proteinExistence type="inferred from homology"/>
<accession>A0A6L2LQZ2</accession>
<evidence type="ECO:0000256" key="1">
    <source>
        <dbReference type="ARBA" id="ARBA00001974"/>
    </source>
</evidence>
<dbReference type="Pfam" id="PF01266">
    <property type="entry name" value="DAO"/>
    <property type="match status" value="1"/>
</dbReference>
<dbReference type="GO" id="GO:0047545">
    <property type="term" value="F:(S)-2-hydroxyglutarate dehydrogenase activity"/>
    <property type="evidence" value="ECO:0007669"/>
    <property type="project" value="UniProtKB-EC"/>
</dbReference>
<evidence type="ECO:0000256" key="5">
    <source>
        <dbReference type="ARBA" id="ARBA00036066"/>
    </source>
</evidence>
<organism evidence="11">
    <name type="scientific">Tanacetum cinerariifolium</name>
    <name type="common">Dalmatian daisy</name>
    <name type="synonym">Chrysanthemum cinerariifolium</name>
    <dbReference type="NCBI Taxonomy" id="118510"/>
    <lineage>
        <taxon>Eukaryota</taxon>
        <taxon>Viridiplantae</taxon>
        <taxon>Streptophyta</taxon>
        <taxon>Embryophyta</taxon>
        <taxon>Tracheophyta</taxon>
        <taxon>Spermatophyta</taxon>
        <taxon>Magnoliopsida</taxon>
        <taxon>eudicotyledons</taxon>
        <taxon>Gunneridae</taxon>
        <taxon>Pentapetalae</taxon>
        <taxon>asterids</taxon>
        <taxon>campanulids</taxon>
        <taxon>Asterales</taxon>
        <taxon>Asteraceae</taxon>
        <taxon>Asteroideae</taxon>
        <taxon>Anthemideae</taxon>
        <taxon>Anthemidinae</taxon>
        <taxon>Tanacetum</taxon>
    </lineage>
</organism>
<feature type="compositionally biased region" description="Basic and acidic residues" evidence="9">
    <location>
        <begin position="948"/>
        <end position="960"/>
    </location>
</feature>
<gene>
    <name evidence="11" type="ORF">Tci_034493</name>
</gene>
<feature type="region of interest" description="Disordered" evidence="9">
    <location>
        <begin position="867"/>
        <end position="960"/>
    </location>
</feature>
<dbReference type="InterPro" id="IPR006076">
    <property type="entry name" value="FAD-dep_OxRdtase"/>
</dbReference>
<evidence type="ECO:0000256" key="9">
    <source>
        <dbReference type="SAM" id="MobiDB-lite"/>
    </source>
</evidence>
<dbReference type="Gene3D" id="3.50.50.60">
    <property type="entry name" value="FAD/NAD(P)-binding domain"/>
    <property type="match status" value="2"/>
</dbReference>
<evidence type="ECO:0000313" key="11">
    <source>
        <dbReference type="EMBL" id="GEU62515.1"/>
    </source>
</evidence>
<comment type="cofactor">
    <cofactor evidence="1">
        <name>FAD</name>
        <dbReference type="ChEBI" id="CHEBI:57692"/>
    </cofactor>
</comment>
<dbReference type="InterPro" id="IPR036188">
    <property type="entry name" value="FAD/NAD-bd_sf"/>
</dbReference>
<dbReference type="SUPFAM" id="SSF51905">
    <property type="entry name" value="FAD/NAD(P)-binding domain"/>
    <property type="match status" value="1"/>
</dbReference>
<evidence type="ECO:0000256" key="4">
    <source>
        <dbReference type="ARBA" id="ARBA00023002"/>
    </source>
</evidence>
<dbReference type="PANTHER" id="PTHR43104">
    <property type="entry name" value="L-2-HYDROXYGLUTARATE DEHYDROGENASE, MITOCHONDRIAL"/>
    <property type="match status" value="1"/>
</dbReference>
<sequence>MSNSIKKFSSIAGGVDKESVDCVVIGAGVVGIAIARELSLSYGRDVFVIESASTFGTATSSRNSQVIHAGIYYPNHSLKVELLGKFSACVVQLLQLQTADYHENACLMFGNAVEKGGFSMVAVRFHGKNMSLANKGTYEEVPKLHYLLKHGIENGVGLKMMDGSEAMSLEPELQCVRALWSHTSGIIDSHSLMLSQMGEAESHGTTFCYNNTVIGARIEDNQIYLHISETESLRNCDHKSQWLPGILLLPKLVVNSAGLSAAALARCFGGINCGDGGLEVHVTLDLDGQVKFGPDVEWLNEIDDISSIKNKFKYTVCADRAKKFYPEIRKYYPSLKDESLQPEYAGIRPKLSGPGEGFVDFIIQQGNSQVKDNKIDLLGQQYEQFMIPKEESIDNSFARFNTIITSLKSLDEELSRNHNQRAYVRGSWNDSDEEGEEKTKDEKCLMAKASKEVINMPRAIIGDTSRTKSYIPKVSEIPGFSLVLAQFYKPIENRCIHEGRVVDQLYYKSNGIERLLTNVRFNCLFEINEPIVPRFILDFYSQVKVQTDEYGYLLISFMIQHELITLSLAQFSQILRIPYNGQAVFTNEWDLASLAYSQETEGPYHTNLPTPDDIRGHRDHLSASLAHMLYCIVAEEQYNLAYFFVKRIECARATSTANLPYDMFLTRLYRHIMEHYPHLNNDGMAPIAISNVDSANGNVVQQPWVSNVDVACKDRQTPYVAASVDTTDERPKETPQMEPKSFASLLNPKQVTKRVNFKPLIKEERVENNDTVLPKAAIECVSNSKWTLSLSLKKEWVTKVPVWVKLHKVPLVAYSGDGLSLIATQVRKPIMLDAFTSSMCEDPWGRVNFACVLVEISVDSIMKQEKKGTMRRGADMNSTTKVGDNAISKVKGPSTSNSFDALNTMDVENECETSNSRGHQKEEQDARLKASQLNEHAESDDEVVEYIFPKEEQDARLKAS</sequence>
<comment type="similarity">
    <text evidence="6">Belongs to the L2HGDH family.</text>
</comment>
<feature type="compositionally biased region" description="Basic and acidic residues" evidence="9">
    <location>
        <begin position="919"/>
        <end position="928"/>
    </location>
</feature>
<evidence type="ECO:0000259" key="10">
    <source>
        <dbReference type="Pfam" id="PF01266"/>
    </source>
</evidence>
<comment type="caution">
    <text evidence="11">The sequence shown here is derived from an EMBL/GenBank/DDBJ whole genome shotgun (WGS) entry which is preliminary data.</text>
</comment>
<evidence type="ECO:0000256" key="7">
    <source>
        <dbReference type="ARBA" id="ARBA00038878"/>
    </source>
</evidence>
<dbReference type="EMBL" id="BKCJ010004687">
    <property type="protein sequence ID" value="GEU62515.1"/>
    <property type="molecule type" value="Genomic_DNA"/>
</dbReference>
<evidence type="ECO:0000256" key="3">
    <source>
        <dbReference type="ARBA" id="ARBA00022827"/>
    </source>
</evidence>
<dbReference type="EC" id="1.1.99.2" evidence="7"/>